<feature type="transmembrane region" description="Helical" evidence="5">
    <location>
        <begin position="87"/>
        <end position="111"/>
    </location>
</feature>
<feature type="transmembrane region" description="Helical" evidence="5">
    <location>
        <begin position="237"/>
        <end position="254"/>
    </location>
</feature>
<organism evidence="7 8">
    <name type="scientific">Spongiactinospora rosea</name>
    <dbReference type="NCBI Taxonomy" id="2248750"/>
    <lineage>
        <taxon>Bacteria</taxon>
        <taxon>Bacillati</taxon>
        <taxon>Actinomycetota</taxon>
        <taxon>Actinomycetes</taxon>
        <taxon>Streptosporangiales</taxon>
        <taxon>Streptosporangiaceae</taxon>
        <taxon>Spongiactinospora</taxon>
    </lineage>
</organism>
<keyword evidence="2 5" id="KW-0812">Transmembrane</keyword>
<feature type="transmembrane region" description="Helical" evidence="5">
    <location>
        <begin position="368"/>
        <end position="389"/>
    </location>
</feature>
<evidence type="ECO:0000259" key="6">
    <source>
        <dbReference type="PROSITE" id="PS50850"/>
    </source>
</evidence>
<evidence type="ECO:0000256" key="3">
    <source>
        <dbReference type="ARBA" id="ARBA00022989"/>
    </source>
</evidence>
<dbReference type="PANTHER" id="PTHR42718">
    <property type="entry name" value="MAJOR FACILITATOR SUPERFAMILY MULTIDRUG TRANSPORTER MFSC"/>
    <property type="match status" value="1"/>
</dbReference>
<proteinExistence type="predicted"/>
<reference evidence="7 8" key="1">
    <citation type="submission" date="2018-06" db="EMBL/GenBank/DDBJ databases">
        <title>Sphaerisporangium craniellae sp. nov., isolated from a marine sponge in the South China Sea.</title>
        <authorList>
            <person name="Li L."/>
        </authorList>
    </citation>
    <scope>NUCLEOTIDE SEQUENCE [LARGE SCALE GENOMIC DNA]</scope>
    <source>
        <strain evidence="7 8">LHW63015</strain>
    </source>
</reference>
<dbReference type="PROSITE" id="PS50850">
    <property type="entry name" value="MFS"/>
    <property type="match status" value="1"/>
</dbReference>
<dbReference type="Pfam" id="PF07690">
    <property type="entry name" value="MFS_1"/>
    <property type="match status" value="1"/>
</dbReference>
<protein>
    <submittedName>
        <fullName evidence="7">Arabinose ABC transporter permease</fullName>
    </submittedName>
</protein>
<dbReference type="GO" id="GO:0022857">
    <property type="term" value="F:transmembrane transporter activity"/>
    <property type="evidence" value="ECO:0007669"/>
    <property type="project" value="InterPro"/>
</dbReference>
<dbReference type="SUPFAM" id="SSF103473">
    <property type="entry name" value="MFS general substrate transporter"/>
    <property type="match status" value="1"/>
</dbReference>
<feature type="transmembrane region" description="Helical" evidence="5">
    <location>
        <begin position="56"/>
        <end position="75"/>
    </location>
</feature>
<feature type="transmembrane region" description="Helical" evidence="5">
    <location>
        <begin position="275"/>
        <end position="296"/>
    </location>
</feature>
<feature type="transmembrane region" description="Helical" evidence="5">
    <location>
        <begin position="173"/>
        <end position="193"/>
    </location>
</feature>
<comment type="caution">
    <text evidence="7">The sequence shown here is derived from an EMBL/GenBank/DDBJ whole genome shotgun (WGS) entry which is preliminary data.</text>
</comment>
<evidence type="ECO:0000256" key="4">
    <source>
        <dbReference type="ARBA" id="ARBA00023136"/>
    </source>
</evidence>
<dbReference type="CDD" id="cd17321">
    <property type="entry name" value="MFS_MMR_MDR_like"/>
    <property type="match status" value="1"/>
</dbReference>
<dbReference type="Gene3D" id="1.20.1720.10">
    <property type="entry name" value="Multidrug resistance protein D"/>
    <property type="match status" value="1"/>
</dbReference>
<accession>A0A366LT28</accession>
<keyword evidence="4 5" id="KW-0472">Membrane</keyword>
<feature type="transmembrane region" description="Helical" evidence="5">
    <location>
        <begin position="205"/>
        <end position="225"/>
    </location>
</feature>
<name>A0A366LT28_9ACTN</name>
<evidence type="ECO:0000256" key="2">
    <source>
        <dbReference type="ARBA" id="ARBA00022692"/>
    </source>
</evidence>
<feature type="transmembrane region" description="Helical" evidence="5">
    <location>
        <begin position="117"/>
        <end position="138"/>
    </location>
</feature>
<evidence type="ECO:0000256" key="1">
    <source>
        <dbReference type="ARBA" id="ARBA00004651"/>
    </source>
</evidence>
<dbReference type="PANTHER" id="PTHR42718:SF49">
    <property type="entry name" value="EXPORT PROTEIN"/>
    <property type="match status" value="1"/>
</dbReference>
<feature type="transmembrane region" description="Helical" evidence="5">
    <location>
        <begin position="340"/>
        <end position="362"/>
    </location>
</feature>
<gene>
    <name evidence="7" type="ORF">DP939_29335</name>
</gene>
<comment type="subcellular location">
    <subcellularLocation>
        <location evidence="1">Cell membrane</location>
        <topology evidence="1">Multi-pass membrane protein</topology>
    </subcellularLocation>
</comment>
<feature type="transmembrane region" description="Helical" evidence="5">
    <location>
        <begin position="308"/>
        <end position="328"/>
    </location>
</feature>
<feature type="transmembrane region" description="Helical" evidence="5">
    <location>
        <begin position="20"/>
        <end position="44"/>
    </location>
</feature>
<dbReference type="Gene3D" id="1.20.1250.20">
    <property type="entry name" value="MFS general substrate transporter like domains"/>
    <property type="match status" value="1"/>
</dbReference>
<keyword evidence="8" id="KW-1185">Reference proteome</keyword>
<feature type="transmembrane region" description="Helical" evidence="5">
    <location>
        <begin position="410"/>
        <end position="432"/>
    </location>
</feature>
<evidence type="ECO:0000313" key="7">
    <source>
        <dbReference type="EMBL" id="RBQ16770.1"/>
    </source>
</evidence>
<evidence type="ECO:0000256" key="5">
    <source>
        <dbReference type="SAM" id="Phobius"/>
    </source>
</evidence>
<feature type="transmembrane region" description="Helical" evidence="5">
    <location>
        <begin position="145"/>
        <end position="167"/>
    </location>
</feature>
<dbReference type="Proteomes" id="UP000253303">
    <property type="component" value="Unassembled WGS sequence"/>
</dbReference>
<dbReference type="EMBL" id="QMEY01000015">
    <property type="protein sequence ID" value="RBQ16770.1"/>
    <property type="molecule type" value="Genomic_DNA"/>
</dbReference>
<dbReference type="AlphaFoldDB" id="A0A366LT28"/>
<dbReference type="InterPro" id="IPR011701">
    <property type="entry name" value="MFS"/>
</dbReference>
<keyword evidence="3 5" id="KW-1133">Transmembrane helix</keyword>
<dbReference type="GO" id="GO:0005886">
    <property type="term" value="C:plasma membrane"/>
    <property type="evidence" value="ECO:0007669"/>
    <property type="project" value="UniProtKB-SubCell"/>
</dbReference>
<feature type="domain" description="Major facilitator superfamily (MFS) profile" evidence="6">
    <location>
        <begin position="21"/>
        <end position="489"/>
    </location>
</feature>
<evidence type="ECO:0000313" key="8">
    <source>
        <dbReference type="Proteomes" id="UP000253303"/>
    </source>
</evidence>
<feature type="transmembrane region" description="Helical" evidence="5">
    <location>
        <begin position="464"/>
        <end position="484"/>
    </location>
</feature>
<sequence>MSEERGPAAPAHPRPGRPTVTLAAVLLGYLALPMLMSGTTVALPRIGTDLHTSGPALQWVLVGYFLAASSLMLVAGSLGDLFGRRRIFAAGAVLYTAGAGISALAGDILLLNTARTLSGVGAAGVMAGGGAILGATFTGTARTRAFAAMGTTAGIGLAAGPTLSGALVDSLGWRTTFAAFATVGILLYAATWFMPESRAADRRRIDVPGTLTLIGALALIMFGINQAAGAGWGDPRVLAPVIAGTLLLAAFTLIEHHSSHPVLDLSLLRDRRFMAWSLAGLFVTAGPAGVEVYLPIYLQGAGSSSARSAGLSMLMLTAPVLLLPQVAARLINRGIPPRTLITLSLLLIAGGNAWLTVLHPAITAPELLGPLATIGIGLGLGAGIADAQALDQIEPDRIGMATGLLNTIRAGGSTLIMTTFGTGLITLLQSWIGAAGLATRIAAGDLTGPDRARHAALFTDAWHVALWSIAALCALIALVVWTFLAPSRRRTATDHLSSPAAHTRASSPSRQS</sequence>
<dbReference type="InterPro" id="IPR020846">
    <property type="entry name" value="MFS_dom"/>
</dbReference>
<dbReference type="InterPro" id="IPR036259">
    <property type="entry name" value="MFS_trans_sf"/>
</dbReference>